<dbReference type="Pfam" id="PF24883">
    <property type="entry name" value="NPHP3_N"/>
    <property type="match status" value="1"/>
</dbReference>
<dbReference type="Gene3D" id="3.40.50.300">
    <property type="entry name" value="P-loop containing nucleotide triphosphate hydrolases"/>
    <property type="match status" value="1"/>
</dbReference>
<dbReference type="Gene3D" id="1.25.40.20">
    <property type="entry name" value="Ankyrin repeat-containing domain"/>
    <property type="match status" value="2"/>
</dbReference>
<dbReference type="PROSITE" id="PS50297">
    <property type="entry name" value="ANK_REP_REGION"/>
    <property type="match status" value="3"/>
</dbReference>
<dbReference type="PROSITE" id="PS50088">
    <property type="entry name" value="ANK_REPEAT"/>
    <property type="match status" value="4"/>
</dbReference>
<proteinExistence type="predicted"/>
<dbReference type="Pfam" id="PF12796">
    <property type="entry name" value="Ank_2"/>
    <property type="match status" value="3"/>
</dbReference>
<feature type="repeat" description="ANK" evidence="2">
    <location>
        <begin position="863"/>
        <end position="892"/>
    </location>
</feature>
<evidence type="ECO:0000256" key="1">
    <source>
        <dbReference type="ARBA" id="ARBA00022737"/>
    </source>
</evidence>
<dbReference type="InterPro" id="IPR056884">
    <property type="entry name" value="NPHP3-like_N"/>
</dbReference>
<accession>A0A6A6C753</accession>
<feature type="repeat" description="ANK" evidence="2">
    <location>
        <begin position="893"/>
        <end position="925"/>
    </location>
</feature>
<keyword evidence="1" id="KW-0677">Repeat</keyword>
<dbReference type="InterPro" id="IPR036770">
    <property type="entry name" value="Ankyrin_rpt-contain_sf"/>
</dbReference>
<evidence type="ECO:0000313" key="5">
    <source>
        <dbReference type="EMBL" id="KAF2161722.1"/>
    </source>
</evidence>
<protein>
    <submittedName>
        <fullName evidence="5">Uncharacterized protein</fullName>
    </submittedName>
</protein>
<dbReference type="Pfam" id="PF06985">
    <property type="entry name" value="HET"/>
    <property type="match status" value="1"/>
</dbReference>
<sequence>MRLLNVKTFEFAEFPNHTRPKYAILSHRWVAGFEATIKDVQKRRNTDGLGFRKVKEFAEYARKHLSVEWIWIDTCCINQENAAELSEAVNLMFEWYFNAEICVAYLKDVESVDDSEEFQQSEWFRRGWTLQELLAPPIVVFVTKTWEVIGNKGAMAHVERIHTTPIGPSLEERIAKITQISEQILNDYRASLSCSVDERLQWMECRITTREEDKYYALYGIFGVTPGANYGEGQDGARRRLMAAIRQQEDSAAQHRERLENISRWLKPPDPFTNHMSARQRHEPQTGAWLLNSRPYKMWKAGSIKCLWIHGKAGCGKTVLSSTAIEDIKMQCNSSSNAVQAFFYFSFSDSEKQSYGSLLRSLLMQLGTKQPALSTLYEAYTKCRQILPGDEELEALLLSCSALHNEIFVHLDALDECPEGHDVRQQLLNSIERLLNNAPNLRILVTSQDIRDIREFAERVDAESMLIAARAVDADIRKYVSTQLSLDRKLSQLDDATKRLLEDTLSQKADGMFRWAYCQLEALKRLKSTKPKSVEAALYALPRTLDGTYERMLCDIQDQDRTEAMVLLRWLAYAHSPLSLGELVEATIVDTTAKGAVDFDNRGGWTDVLEVLAGLVVTDEGTLLSEARDTESESMSSEPLVKRASKHTKARLAHFSVKEYLESQRILASTAKEFHLFPAREHDLLSESCLVYLTHYSDSPAKASTGEDQHTFPLLKYAASSCYRSEALLLLSESRRLDWLLVHRPDFPWLDPFRRIPDVDDAGSSLYYASTVGLRPVAEALIEAGVDVHAKGGRYGNALQAACERGDASVAELLITSGANVNARGGEWGTALQAAAWKGHDHVVKILINAGADIDTEAKPYGTGLQAASWRGHHNVVQMLLDAGAQVNLQAGRSGNALQAASEEGHEQVVRMLLERGAHVNARAVGNPQAVRMLIEAGAHMRSRGDLNLDALLLASETGHHDVVQVLVDHGAVDHDALVTCLALHRAANRGHKKVIEVLLDSVPATSSDPLQWTSILRSVPRWASLAVKARLTHEG</sequence>
<feature type="repeat" description="ANK" evidence="2">
    <location>
        <begin position="794"/>
        <end position="826"/>
    </location>
</feature>
<dbReference type="InterPro" id="IPR027417">
    <property type="entry name" value="P-loop_NTPase"/>
</dbReference>
<dbReference type="SMART" id="SM00248">
    <property type="entry name" value="ANK"/>
    <property type="match status" value="7"/>
</dbReference>
<organism evidence="5 6">
    <name type="scientific">Zasmidium cellare ATCC 36951</name>
    <dbReference type="NCBI Taxonomy" id="1080233"/>
    <lineage>
        <taxon>Eukaryota</taxon>
        <taxon>Fungi</taxon>
        <taxon>Dikarya</taxon>
        <taxon>Ascomycota</taxon>
        <taxon>Pezizomycotina</taxon>
        <taxon>Dothideomycetes</taxon>
        <taxon>Dothideomycetidae</taxon>
        <taxon>Mycosphaerellales</taxon>
        <taxon>Mycosphaerellaceae</taxon>
        <taxon>Zasmidium</taxon>
    </lineage>
</organism>
<dbReference type="Proteomes" id="UP000799537">
    <property type="component" value="Unassembled WGS sequence"/>
</dbReference>
<dbReference type="EMBL" id="ML993617">
    <property type="protein sequence ID" value="KAF2161722.1"/>
    <property type="molecule type" value="Genomic_DNA"/>
</dbReference>
<keyword evidence="2" id="KW-0040">ANK repeat</keyword>
<evidence type="ECO:0000313" key="6">
    <source>
        <dbReference type="Proteomes" id="UP000799537"/>
    </source>
</evidence>
<evidence type="ECO:0000259" key="4">
    <source>
        <dbReference type="Pfam" id="PF24883"/>
    </source>
</evidence>
<dbReference type="PANTHER" id="PTHR10039">
    <property type="entry name" value="AMELOGENIN"/>
    <property type="match status" value="1"/>
</dbReference>
<feature type="domain" description="Heterokaryon incompatibility" evidence="3">
    <location>
        <begin position="22"/>
        <end position="110"/>
    </location>
</feature>
<dbReference type="SUPFAM" id="SSF48403">
    <property type="entry name" value="Ankyrin repeat"/>
    <property type="match status" value="1"/>
</dbReference>
<name>A0A6A6C753_ZASCE</name>
<dbReference type="GeneID" id="54571612"/>
<dbReference type="PANTHER" id="PTHR10039:SF16">
    <property type="entry name" value="GPI INOSITOL-DEACYLASE"/>
    <property type="match status" value="1"/>
</dbReference>
<dbReference type="RefSeq" id="XP_033662611.1">
    <property type="nucleotide sequence ID" value="XM_033818340.1"/>
</dbReference>
<keyword evidence="6" id="KW-1185">Reference proteome</keyword>
<feature type="domain" description="Nephrocystin 3-like N-terminal" evidence="4">
    <location>
        <begin position="286"/>
        <end position="447"/>
    </location>
</feature>
<dbReference type="InterPro" id="IPR002110">
    <property type="entry name" value="Ankyrin_rpt"/>
</dbReference>
<dbReference type="OrthoDB" id="1577640at2759"/>
<evidence type="ECO:0000259" key="3">
    <source>
        <dbReference type="Pfam" id="PF06985"/>
    </source>
</evidence>
<dbReference type="SUPFAM" id="SSF52540">
    <property type="entry name" value="P-loop containing nucleoside triphosphate hydrolases"/>
    <property type="match status" value="1"/>
</dbReference>
<reference evidence="5" key="1">
    <citation type="journal article" date="2020" name="Stud. Mycol.">
        <title>101 Dothideomycetes genomes: a test case for predicting lifestyles and emergence of pathogens.</title>
        <authorList>
            <person name="Haridas S."/>
            <person name="Albert R."/>
            <person name="Binder M."/>
            <person name="Bloem J."/>
            <person name="Labutti K."/>
            <person name="Salamov A."/>
            <person name="Andreopoulos B."/>
            <person name="Baker S."/>
            <person name="Barry K."/>
            <person name="Bills G."/>
            <person name="Bluhm B."/>
            <person name="Cannon C."/>
            <person name="Castanera R."/>
            <person name="Culley D."/>
            <person name="Daum C."/>
            <person name="Ezra D."/>
            <person name="Gonzalez J."/>
            <person name="Henrissat B."/>
            <person name="Kuo A."/>
            <person name="Liang C."/>
            <person name="Lipzen A."/>
            <person name="Lutzoni F."/>
            <person name="Magnuson J."/>
            <person name="Mondo S."/>
            <person name="Nolan M."/>
            <person name="Ohm R."/>
            <person name="Pangilinan J."/>
            <person name="Park H.-J."/>
            <person name="Ramirez L."/>
            <person name="Alfaro M."/>
            <person name="Sun H."/>
            <person name="Tritt A."/>
            <person name="Yoshinaga Y."/>
            <person name="Zwiers L.-H."/>
            <person name="Turgeon B."/>
            <person name="Goodwin S."/>
            <person name="Spatafora J."/>
            <person name="Crous P."/>
            <person name="Grigoriev I."/>
        </authorList>
    </citation>
    <scope>NUCLEOTIDE SEQUENCE</scope>
    <source>
        <strain evidence="5">ATCC 36951</strain>
    </source>
</reference>
<gene>
    <name evidence="5" type="ORF">M409DRAFT_69535</name>
</gene>
<dbReference type="AlphaFoldDB" id="A0A6A6C753"/>
<feature type="repeat" description="ANK" evidence="2">
    <location>
        <begin position="827"/>
        <end position="859"/>
    </location>
</feature>
<evidence type="ECO:0000256" key="2">
    <source>
        <dbReference type="PROSITE-ProRule" id="PRU00023"/>
    </source>
</evidence>
<dbReference type="InterPro" id="IPR010730">
    <property type="entry name" value="HET"/>
</dbReference>